<gene>
    <name evidence="2" type="ORF">J2S64_000420</name>
</gene>
<dbReference type="EMBL" id="JAVDYI010000001">
    <property type="protein sequence ID" value="MDR7356729.1"/>
    <property type="molecule type" value="Genomic_DNA"/>
</dbReference>
<feature type="region of interest" description="Disordered" evidence="1">
    <location>
        <begin position="53"/>
        <end position="89"/>
    </location>
</feature>
<reference evidence="2 3" key="1">
    <citation type="submission" date="2023-07" db="EMBL/GenBank/DDBJ databases">
        <title>Sequencing the genomes of 1000 actinobacteria strains.</title>
        <authorList>
            <person name="Klenk H.-P."/>
        </authorList>
    </citation>
    <scope>NUCLEOTIDE SEQUENCE [LARGE SCALE GENOMIC DNA]</scope>
    <source>
        <strain evidence="2 3">DSM 20167</strain>
    </source>
</reference>
<name>A0ABU2BFH8_9MICC</name>
<proteinExistence type="predicted"/>
<evidence type="ECO:0000256" key="1">
    <source>
        <dbReference type="SAM" id="MobiDB-lite"/>
    </source>
</evidence>
<sequence>MAHRLGWPVHQRQHSMSRPGLGLPARCPSPIWRAPHFGHHRGAGIQLARKVARVATGPTHDAGSKSVSERNAEKPSPEIPVLTPLRWNG</sequence>
<keyword evidence="3" id="KW-1185">Reference proteome</keyword>
<feature type="compositionally biased region" description="Basic and acidic residues" evidence="1">
    <location>
        <begin position="67"/>
        <end position="76"/>
    </location>
</feature>
<comment type="caution">
    <text evidence="2">The sequence shown here is derived from an EMBL/GenBank/DDBJ whole genome shotgun (WGS) entry which is preliminary data.</text>
</comment>
<feature type="region of interest" description="Disordered" evidence="1">
    <location>
        <begin position="1"/>
        <end position="22"/>
    </location>
</feature>
<evidence type="ECO:0000313" key="3">
    <source>
        <dbReference type="Proteomes" id="UP001183817"/>
    </source>
</evidence>
<protein>
    <submittedName>
        <fullName evidence="2">Uncharacterized protein</fullName>
    </submittedName>
</protein>
<evidence type="ECO:0000313" key="2">
    <source>
        <dbReference type="EMBL" id="MDR7356729.1"/>
    </source>
</evidence>
<organism evidence="2 3">
    <name type="scientific">Paeniglutamicibacter sulfureus</name>
    <dbReference type="NCBI Taxonomy" id="43666"/>
    <lineage>
        <taxon>Bacteria</taxon>
        <taxon>Bacillati</taxon>
        <taxon>Actinomycetota</taxon>
        <taxon>Actinomycetes</taxon>
        <taxon>Micrococcales</taxon>
        <taxon>Micrococcaceae</taxon>
        <taxon>Paeniglutamicibacter</taxon>
    </lineage>
</organism>
<dbReference type="Proteomes" id="UP001183817">
    <property type="component" value="Unassembled WGS sequence"/>
</dbReference>
<accession>A0ABU2BFH8</accession>